<accession>A0A9X2D6J6</accession>
<dbReference type="AlphaFoldDB" id="A0A9X2D6J6"/>
<dbReference type="InterPro" id="IPR011009">
    <property type="entry name" value="Kinase-like_dom_sf"/>
</dbReference>
<evidence type="ECO:0000256" key="2">
    <source>
        <dbReference type="ARBA" id="ARBA00022527"/>
    </source>
</evidence>
<proteinExistence type="predicted"/>
<dbReference type="Gene3D" id="3.30.200.20">
    <property type="entry name" value="Phosphorylase Kinase, domain 1"/>
    <property type="match status" value="1"/>
</dbReference>
<evidence type="ECO:0000256" key="6">
    <source>
        <dbReference type="ARBA" id="ARBA00022840"/>
    </source>
</evidence>
<evidence type="ECO:0000256" key="1">
    <source>
        <dbReference type="ARBA" id="ARBA00012513"/>
    </source>
</evidence>
<keyword evidence="3" id="KW-0808">Transferase</keyword>
<feature type="region of interest" description="Disordered" evidence="8">
    <location>
        <begin position="1"/>
        <end position="33"/>
    </location>
</feature>
<dbReference type="GO" id="GO:0004674">
    <property type="term" value="F:protein serine/threonine kinase activity"/>
    <property type="evidence" value="ECO:0007669"/>
    <property type="project" value="UniProtKB-KW"/>
</dbReference>
<dbReference type="PROSITE" id="PS50011">
    <property type="entry name" value="PROTEIN_KINASE_DOM"/>
    <property type="match status" value="1"/>
</dbReference>
<evidence type="ECO:0000259" key="9">
    <source>
        <dbReference type="PROSITE" id="PS50011"/>
    </source>
</evidence>
<dbReference type="InterPro" id="IPR000719">
    <property type="entry name" value="Prot_kinase_dom"/>
</dbReference>
<dbReference type="EC" id="2.7.11.1" evidence="1"/>
<evidence type="ECO:0000313" key="11">
    <source>
        <dbReference type="Proteomes" id="UP001139485"/>
    </source>
</evidence>
<protein>
    <recommendedName>
        <fullName evidence="1">non-specific serine/threonine protein kinase</fullName>
        <ecNumber evidence="1">2.7.11.1</ecNumber>
    </recommendedName>
</protein>
<dbReference type="PANTHER" id="PTHR43289:SF6">
    <property type="entry name" value="SERINE_THREONINE-PROTEIN KINASE NEKL-3"/>
    <property type="match status" value="1"/>
</dbReference>
<dbReference type="InterPro" id="IPR017441">
    <property type="entry name" value="Protein_kinase_ATP_BS"/>
</dbReference>
<dbReference type="GO" id="GO:0005524">
    <property type="term" value="F:ATP binding"/>
    <property type="evidence" value="ECO:0007669"/>
    <property type="project" value="UniProtKB-UniRule"/>
</dbReference>
<dbReference type="EMBL" id="JAMOIL010000009">
    <property type="protein sequence ID" value="MCM0620308.1"/>
    <property type="molecule type" value="Genomic_DNA"/>
</dbReference>
<gene>
    <name evidence="10" type="ORF">M8330_08360</name>
</gene>
<dbReference type="Gene3D" id="1.10.510.10">
    <property type="entry name" value="Transferase(Phosphotransferase) domain 1"/>
    <property type="match status" value="1"/>
</dbReference>
<evidence type="ECO:0000256" key="7">
    <source>
        <dbReference type="PROSITE-ProRule" id="PRU10141"/>
    </source>
</evidence>
<dbReference type="CDD" id="cd14014">
    <property type="entry name" value="STKc_PknB_like"/>
    <property type="match status" value="1"/>
</dbReference>
<dbReference type="PANTHER" id="PTHR43289">
    <property type="entry name" value="MITOGEN-ACTIVATED PROTEIN KINASE KINASE KINASE 20-RELATED"/>
    <property type="match status" value="1"/>
</dbReference>
<sequence>MPTSDPDETRPGRAPSGAATSGTPSAPQPGPARLGRYAVRRRLGAGAFATVWLAYDEQLDSPVAVKVLAENWAGEPTTRRRFTEEGRWMRRVESPHVVPVYDAGELEDGRPFLVMAYADQGTLADRLDVTGLTAAQSLEVLRQVAAGLAALHERDLVHRDVKPANVLFRTREGTVVAMLADLGLGKALDVSSRLTLVGGTPTYTAPEQARGETVDGRADQYSLGALAYLLLAGRPAFRHTDLRQAADPTPPPPAHELSPVLEPEVDAVVRRALSPAADDRWPDVLAFVDALEAALGAAGHPAEDATVTRPWLPIDPELTLPGARPSVFAPAGDLPPVGTPPRASRGRRAAGALALLVACAVAAVGAGLGAHAALAPTPPAEQEVYDASGTLSVTVPAAWATTVADEAWSSPADDGTYPALAVGTGAAWNSASAVATGAGEGVFLGIMSGNGLPDRMPGHPECARVQARYTDDGAEPARTVVHAGCPGGVTVERVVRVTADRLLWVQVRAATTATANQVLDGIATHGM</sequence>
<keyword evidence="6 7" id="KW-0067">ATP-binding</keyword>
<evidence type="ECO:0000313" key="10">
    <source>
        <dbReference type="EMBL" id="MCM0620308.1"/>
    </source>
</evidence>
<dbReference type="PROSITE" id="PS00108">
    <property type="entry name" value="PROTEIN_KINASE_ST"/>
    <property type="match status" value="1"/>
</dbReference>
<comment type="caution">
    <text evidence="10">The sequence shown here is derived from an EMBL/GenBank/DDBJ whole genome shotgun (WGS) entry which is preliminary data.</text>
</comment>
<feature type="domain" description="Protein kinase" evidence="9">
    <location>
        <begin position="37"/>
        <end position="295"/>
    </location>
</feature>
<dbReference type="Pfam" id="PF00069">
    <property type="entry name" value="Pkinase"/>
    <property type="match status" value="1"/>
</dbReference>
<organism evidence="10 11">
    <name type="scientific">Nocardioides bruguierae</name>
    <dbReference type="NCBI Taxonomy" id="2945102"/>
    <lineage>
        <taxon>Bacteria</taxon>
        <taxon>Bacillati</taxon>
        <taxon>Actinomycetota</taxon>
        <taxon>Actinomycetes</taxon>
        <taxon>Propionibacteriales</taxon>
        <taxon>Nocardioidaceae</taxon>
        <taxon>Nocardioides</taxon>
    </lineage>
</organism>
<reference evidence="10" key="1">
    <citation type="submission" date="2022-05" db="EMBL/GenBank/DDBJ databases">
        <authorList>
            <person name="Tuo L."/>
        </authorList>
    </citation>
    <scope>NUCLEOTIDE SEQUENCE</scope>
    <source>
        <strain evidence="10">BSK12Z-4</strain>
    </source>
</reference>
<dbReference type="SUPFAM" id="SSF56112">
    <property type="entry name" value="Protein kinase-like (PK-like)"/>
    <property type="match status" value="1"/>
</dbReference>
<evidence type="ECO:0000256" key="8">
    <source>
        <dbReference type="SAM" id="MobiDB-lite"/>
    </source>
</evidence>
<dbReference type="RefSeq" id="WP_250826969.1">
    <property type="nucleotide sequence ID" value="NZ_JAMOIL010000009.1"/>
</dbReference>
<keyword evidence="5 10" id="KW-0418">Kinase</keyword>
<keyword evidence="2 10" id="KW-0723">Serine/threonine-protein kinase</keyword>
<dbReference type="PROSITE" id="PS00107">
    <property type="entry name" value="PROTEIN_KINASE_ATP"/>
    <property type="match status" value="1"/>
</dbReference>
<evidence type="ECO:0000256" key="4">
    <source>
        <dbReference type="ARBA" id="ARBA00022741"/>
    </source>
</evidence>
<dbReference type="InterPro" id="IPR008271">
    <property type="entry name" value="Ser/Thr_kinase_AS"/>
</dbReference>
<keyword evidence="4 7" id="KW-0547">Nucleotide-binding</keyword>
<feature type="binding site" evidence="7">
    <location>
        <position position="66"/>
    </location>
    <ligand>
        <name>ATP</name>
        <dbReference type="ChEBI" id="CHEBI:30616"/>
    </ligand>
</feature>
<evidence type="ECO:0000256" key="3">
    <source>
        <dbReference type="ARBA" id="ARBA00022679"/>
    </source>
</evidence>
<dbReference type="SMART" id="SM00220">
    <property type="entry name" value="S_TKc"/>
    <property type="match status" value="1"/>
</dbReference>
<keyword evidence="11" id="KW-1185">Reference proteome</keyword>
<feature type="region of interest" description="Disordered" evidence="8">
    <location>
        <begin position="242"/>
        <end position="261"/>
    </location>
</feature>
<dbReference type="Proteomes" id="UP001139485">
    <property type="component" value="Unassembled WGS sequence"/>
</dbReference>
<evidence type="ECO:0000256" key="5">
    <source>
        <dbReference type="ARBA" id="ARBA00022777"/>
    </source>
</evidence>
<name>A0A9X2D6J6_9ACTN</name>